<dbReference type="Pfam" id="PF12796">
    <property type="entry name" value="Ank_2"/>
    <property type="match status" value="4"/>
</dbReference>
<evidence type="ECO:0000313" key="5">
    <source>
        <dbReference type="Proteomes" id="UP000182235"/>
    </source>
</evidence>
<keyword evidence="5" id="KW-1185">Reference proteome</keyword>
<evidence type="ECO:0000313" key="4">
    <source>
        <dbReference type="EMBL" id="OJD19103.1"/>
    </source>
</evidence>
<dbReference type="SMART" id="SM00248">
    <property type="entry name" value="ANK"/>
    <property type="match status" value="15"/>
</dbReference>
<gene>
    <name evidence="4" type="ORF">AJ78_00889</name>
</gene>
<dbReference type="Proteomes" id="UP000182235">
    <property type="component" value="Unassembled WGS sequence"/>
</dbReference>
<dbReference type="PANTHER" id="PTHR24123">
    <property type="entry name" value="ANKYRIN REPEAT-CONTAINING"/>
    <property type="match status" value="1"/>
</dbReference>
<evidence type="ECO:0000256" key="2">
    <source>
        <dbReference type="ARBA" id="ARBA00023043"/>
    </source>
</evidence>
<dbReference type="VEuPathDB" id="FungiDB:AJ78_00889"/>
<accession>A0A1J9QSD4</accession>
<dbReference type="InterPro" id="IPR036770">
    <property type="entry name" value="Ankyrin_rpt-contain_sf"/>
</dbReference>
<sequence>MPRVEKLAVSLSSGGDHNVIDVDEDAGAIWTRVDIDASKLNDDDSDNDSNSLVMVSRVSSPLPIRFTEARFMSPPPTQVLWPPTLPWFPFQNLYLTAATENILLNEWIFGSSWKIKNNPRAVAIGSRNLELSTSNAASINHAAAEIAKSMPESFTGEHAARMKVLASGSNPYGAKLEAFRLIAYQLSNNLIEGIEDDKGIEDECKFSRIIDMFRDVNLPRNMWAKMFSAEQNRTSSAFAEALFEASINMVSLDIAQALLEAGIDPNQPIYGNRKGHVERPIQFVADSRVLSIEIARILLKAGANVDDVTDDNEIPALHIAAENGSLEIIKLLVENGADFRRWVPAQYSNNPVLGYTPLTFAADRSEHERWRSHTMTGSADEWDVIKTKESESLQILRYLLSLHNNSDDHEILQDTLTVAAFHGRVDMIELLLAAGASLNEENGLGFTALETSIMENFETLGAAPTLIKLGANPNHLNKLSPLHIAAAKCESPFVQLLVDNGADVNASVAHVSETDVQMLGHHFRSRTFTNLQRTIAHLHTPLQFALHRIPDQLSPRPKTDKAAMILLQAGAKLMGGELVQAVAFDNVTLVQTLLDQGANINAQNWASRTALQACLEAGHGNLAAFLLSNGASLKGGELFSAFKAGQRKLVNVLLANGASLQDSGPNGESILEAICLAEDWHQVSWAIHHGPRQYDSGALCAAVCSSKNDSAIIHLKTLLNQRKFGKVDRLLEATAVGCAAYRQNLSVLKCLLNLGDLGECIVPLTGYYGHTDLVLNYHYQLSTKYETQFWHDTSTIHCSVLVPGVLSENWEIVQLLLDANYLPDALSLLVAIEKCSSEEIAQLISHGAEVNTRAHDYLDTPLQLSSRLKRVELVRLFLSYGANVNAPAALGVPTVDSWGDGPNELPPRSALQAAVEHGHLELIDMLLTAGADVNGALSQDAGATALQLAAAKGYIGIARQLLELGAEINAARAETKGRTALEGAAENGRLDMVQFLLDNGAKTEGESVWQYHRAIGFARRNGHRTISRLLEDWRVWTSRDHDCSGIDDLLDDEFQDEYYDEYYDEYLSEDEDTDTYY</sequence>
<keyword evidence="1" id="KW-0677">Repeat</keyword>
<feature type="repeat" description="ANK" evidence="3">
    <location>
        <begin position="941"/>
        <end position="973"/>
    </location>
</feature>
<dbReference type="InterPro" id="IPR051165">
    <property type="entry name" value="Multifunctional_ANK_Repeat"/>
</dbReference>
<evidence type="ECO:0000256" key="1">
    <source>
        <dbReference type="ARBA" id="ARBA00022737"/>
    </source>
</evidence>
<protein>
    <submittedName>
        <fullName evidence="4">Uncharacterized protein</fullName>
    </submittedName>
</protein>
<dbReference type="PANTHER" id="PTHR24123:SF33">
    <property type="entry name" value="PROTEIN HOS4"/>
    <property type="match status" value="1"/>
</dbReference>
<dbReference type="Gene3D" id="1.25.40.20">
    <property type="entry name" value="Ankyrin repeat-containing domain"/>
    <property type="match status" value="4"/>
</dbReference>
<evidence type="ECO:0000256" key="3">
    <source>
        <dbReference type="PROSITE-ProRule" id="PRU00023"/>
    </source>
</evidence>
<dbReference type="OrthoDB" id="4187070at2759"/>
<dbReference type="SUPFAM" id="SSF48403">
    <property type="entry name" value="Ankyrin repeat"/>
    <property type="match status" value="3"/>
</dbReference>
<dbReference type="InterPro" id="IPR002110">
    <property type="entry name" value="Ankyrin_rpt"/>
</dbReference>
<dbReference type="STRING" id="1447872.A0A1J9QSD4"/>
<dbReference type="PROSITE" id="PS50088">
    <property type="entry name" value="ANK_REPEAT"/>
    <property type="match status" value="7"/>
</dbReference>
<feature type="repeat" description="ANK" evidence="3">
    <location>
        <begin position="416"/>
        <end position="443"/>
    </location>
</feature>
<feature type="repeat" description="ANK" evidence="3">
    <location>
        <begin position="312"/>
        <end position="338"/>
    </location>
</feature>
<feature type="repeat" description="ANK" evidence="3">
    <location>
        <begin position="857"/>
        <end position="889"/>
    </location>
</feature>
<feature type="repeat" description="ANK" evidence="3">
    <location>
        <begin position="477"/>
        <end position="509"/>
    </location>
</feature>
<reference evidence="4 5" key="1">
    <citation type="submission" date="2015-07" db="EMBL/GenBank/DDBJ databases">
        <title>Emmonsia species relationships and genome sequence.</title>
        <authorList>
            <consortium name="The Broad Institute Genomics Platform"/>
            <person name="Cuomo C.A."/>
            <person name="Munoz J.F."/>
            <person name="Imamovic A."/>
            <person name="Priest M.E."/>
            <person name="Young S."/>
            <person name="Clay O.K."/>
            <person name="McEwen J.G."/>
        </authorList>
    </citation>
    <scope>NUCLEOTIDE SEQUENCE [LARGE SCALE GENOMIC DNA]</scope>
    <source>
        <strain evidence="4 5">UAMH 9510</strain>
    </source>
</reference>
<proteinExistence type="predicted"/>
<dbReference type="EMBL" id="LGRN01000017">
    <property type="protein sequence ID" value="OJD19103.1"/>
    <property type="molecule type" value="Genomic_DNA"/>
</dbReference>
<dbReference type="Pfam" id="PF00023">
    <property type="entry name" value="Ank"/>
    <property type="match status" value="1"/>
</dbReference>
<organism evidence="4 5">
    <name type="scientific">Emergomyces pasteurianus Ep9510</name>
    <dbReference type="NCBI Taxonomy" id="1447872"/>
    <lineage>
        <taxon>Eukaryota</taxon>
        <taxon>Fungi</taxon>
        <taxon>Dikarya</taxon>
        <taxon>Ascomycota</taxon>
        <taxon>Pezizomycotina</taxon>
        <taxon>Eurotiomycetes</taxon>
        <taxon>Eurotiomycetidae</taxon>
        <taxon>Onygenales</taxon>
        <taxon>Ajellomycetaceae</taxon>
        <taxon>Emergomyces</taxon>
    </lineage>
</organism>
<feature type="repeat" description="ANK" evidence="3">
    <location>
        <begin position="906"/>
        <end position="938"/>
    </location>
</feature>
<keyword evidence="2 3" id="KW-0040">ANK repeat</keyword>
<dbReference type="PROSITE" id="PS50297">
    <property type="entry name" value="ANK_REP_REGION"/>
    <property type="match status" value="6"/>
</dbReference>
<feature type="repeat" description="ANK" evidence="3">
    <location>
        <begin position="976"/>
        <end position="1008"/>
    </location>
</feature>
<name>A0A1J9QSD4_9EURO</name>
<dbReference type="AlphaFoldDB" id="A0A1J9QSD4"/>
<comment type="caution">
    <text evidence="4">The sequence shown here is derived from an EMBL/GenBank/DDBJ whole genome shotgun (WGS) entry which is preliminary data.</text>
</comment>